<dbReference type="Gene3D" id="1.10.3210.10">
    <property type="entry name" value="Hypothetical protein af1432"/>
    <property type="match status" value="1"/>
</dbReference>
<proteinExistence type="predicted"/>
<comment type="caution">
    <text evidence="4">The sequence shown here is derived from an EMBL/GenBank/DDBJ whole genome shotgun (WGS) entry which is preliminary data.</text>
</comment>
<protein>
    <submittedName>
        <fullName evidence="4">HDOD domain-containing protein</fullName>
    </submittedName>
</protein>
<dbReference type="Gene3D" id="3.40.50.2300">
    <property type="match status" value="1"/>
</dbReference>
<dbReference type="PIRSF" id="PIRSF036883">
    <property type="entry name" value="RR_HD-GYP_mod"/>
    <property type="match status" value="1"/>
</dbReference>
<evidence type="ECO:0000256" key="1">
    <source>
        <dbReference type="PROSITE-ProRule" id="PRU00169"/>
    </source>
</evidence>
<dbReference type="InterPro" id="IPR001789">
    <property type="entry name" value="Sig_transdc_resp-reg_receiver"/>
</dbReference>
<gene>
    <name evidence="4" type="ORF">F9817_11210</name>
</gene>
<organism evidence="4 5">
    <name type="scientific">Vibrio eleionomae</name>
    <dbReference type="NCBI Taxonomy" id="2653505"/>
    <lineage>
        <taxon>Bacteria</taxon>
        <taxon>Pseudomonadati</taxon>
        <taxon>Pseudomonadota</taxon>
        <taxon>Gammaproteobacteria</taxon>
        <taxon>Vibrionales</taxon>
        <taxon>Vibrionaceae</taxon>
        <taxon>Vibrio</taxon>
    </lineage>
</organism>
<dbReference type="PROSITE" id="PS51833">
    <property type="entry name" value="HDOD"/>
    <property type="match status" value="1"/>
</dbReference>
<name>A0A7X4RUY5_9VIBR</name>
<evidence type="ECO:0000313" key="4">
    <source>
        <dbReference type="EMBL" id="MZI93760.1"/>
    </source>
</evidence>
<dbReference type="InterPro" id="IPR013976">
    <property type="entry name" value="HDOD"/>
</dbReference>
<feature type="modified residue" description="4-aspartylphosphate" evidence="1">
    <location>
        <position position="72"/>
    </location>
</feature>
<dbReference type="EMBL" id="WEKT01000017">
    <property type="protein sequence ID" value="MZI93760.1"/>
    <property type="molecule type" value="Genomic_DNA"/>
</dbReference>
<dbReference type="AlphaFoldDB" id="A0A7X4RUY5"/>
<feature type="domain" description="HDOD" evidence="3">
    <location>
        <begin position="158"/>
        <end position="342"/>
    </location>
</feature>
<dbReference type="PANTHER" id="PTHR33525">
    <property type="match status" value="1"/>
</dbReference>
<evidence type="ECO:0000313" key="5">
    <source>
        <dbReference type="Proteomes" id="UP000462621"/>
    </source>
</evidence>
<dbReference type="PROSITE" id="PS50110">
    <property type="entry name" value="RESPONSE_REGULATORY"/>
    <property type="match status" value="1"/>
</dbReference>
<dbReference type="Proteomes" id="UP000462621">
    <property type="component" value="Unassembled WGS sequence"/>
</dbReference>
<dbReference type="Pfam" id="PF08668">
    <property type="entry name" value="HDOD"/>
    <property type="match status" value="1"/>
</dbReference>
<feature type="domain" description="Response regulatory" evidence="2">
    <location>
        <begin position="22"/>
        <end position="136"/>
    </location>
</feature>
<sequence>MIDEPVFRNFNTIGSASMTKLHVIYVDDDQLMLKATARMFRRLRPEWTITLVSDPLKWEENITAEPSLIISDLLMPKLNGDKLLAEVRHRYPYAIRCLITGNTNQDVPDAISNYAHFILPKPFTENDILAILDSAEQLHNPPFNADCLAKISNTCEHIPVLPKAVKDIQAIARNKNADLKELADAVRQEPAVAARVIQLANSSYLGFQSSTVFLEVAISRLGAVIVEAVAVCMLGHKSFIALTEKEHDHVVERFTTIAASAKSLAKSAHLSLEEQESAFIMSLLISIGMLTLEESGIDDALCFDRYTFSSDYDDVILITVYVLTLWGYSRKITASMLNIRFSLTTLNQDEVTNCVSLALAMHIAKQGGDDEVINLLQAIPEKYNQSVRQVLKV</sequence>
<keyword evidence="1" id="KW-0597">Phosphoprotein</keyword>
<evidence type="ECO:0000259" key="3">
    <source>
        <dbReference type="PROSITE" id="PS51833"/>
    </source>
</evidence>
<dbReference type="SMART" id="SM00448">
    <property type="entry name" value="REC"/>
    <property type="match status" value="1"/>
</dbReference>
<accession>A0A7X4RUY5</accession>
<dbReference type="Pfam" id="PF00072">
    <property type="entry name" value="Response_reg"/>
    <property type="match status" value="1"/>
</dbReference>
<dbReference type="SUPFAM" id="SSF52172">
    <property type="entry name" value="CheY-like"/>
    <property type="match status" value="1"/>
</dbReference>
<dbReference type="GO" id="GO:0000160">
    <property type="term" value="P:phosphorelay signal transduction system"/>
    <property type="evidence" value="ECO:0007669"/>
    <property type="project" value="InterPro"/>
</dbReference>
<keyword evidence="5" id="KW-1185">Reference proteome</keyword>
<dbReference type="PANTHER" id="PTHR33525:SF5">
    <property type="entry name" value="TWO COMPONENT SIGNAL TRANSDUCTION SYSTEM RESPONSE REGULATOR"/>
    <property type="match status" value="1"/>
</dbReference>
<reference evidence="4 5" key="1">
    <citation type="submission" date="2019-10" db="EMBL/GenBank/DDBJ databases">
        <title>Vibrio sp. nov. isolated from a shrimp pond.</title>
        <authorList>
            <person name="Gomez-Gil B."/>
            <person name="Enciso-Ibarra J."/>
            <person name="Enciso-Ibarra K."/>
            <person name="Bolan-Mejia C."/>
        </authorList>
    </citation>
    <scope>NUCLEOTIDE SEQUENCE [LARGE SCALE GENOMIC DNA]</scope>
    <source>
        <strain evidence="4 5">CAIM 722</strain>
    </source>
</reference>
<dbReference type="InterPro" id="IPR011006">
    <property type="entry name" value="CheY-like_superfamily"/>
</dbReference>
<dbReference type="InterPro" id="IPR014626">
    <property type="entry name" value="Sig_transdc_resp-reg_put"/>
</dbReference>
<evidence type="ECO:0000259" key="2">
    <source>
        <dbReference type="PROSITE" id="PS50110"/>
    </source>
</evidence>
<dbReference type="SUPFAM" id="SSF109604">
    <property type="entry name" value="HD-domain/PDEase-like"/>
    <property type="match status" value="1"/>
</dbReference>
<dbReference type="InterPro" id="IPR052340">
    <property type="entry name" value="RNase_Y/CdgJ"/>
</dbReference>